<gene>
    <name evidence="1" type="ORF">Air01nite_27840</name>
</gene>
<reference evidence="1 2" key="1">
    <citation type="submission" date="2021-01" db="EMBL/GenBank/DDBJ databases">
        <title>Whole genome shotgun sequence of Asanoa iriomotensis NBRC 100142.</title>
        <authorList>
            <person name="Komaki H."/>
            <person name="Tamura T."/>
        </authorList>
    </citation>
    <scope>NUCLEOTIDE SEQUENCE [LARGE SCALE GENOMIC DNA]</scope>
    <source>
        <strain evidence="1 2">NBRC 100142</strain>
    </source>
</reference>
<dbReference type="InterPro" id="IPR011989">
    <property type="entry name" value="ARM-like"/>
</dbReference>
<dbReference type="InterPro" id="IPR016024">
    <property type="entry name" value="ARM-type_fold"/>
</dbReference>
<dbReference type="Gene3D" id="1.25.10.10">
    <property type="entry name" value="Leucine-rich Repeat Variant"/>
    <property type="match status" value="1"/>
</dbReference>
<keyword evidence="2" id="KW-1185">Reference proteome</keyword>
<comment type="caution">
    <text evidence="1">The sequence shown here is derived from an EMBL/GenBank/DDBJ whole genome shotgun (WGS) entry which is preliminary data.</text>
</comment>
<dbReference type="EMBL" id="BONC01000016">
    <property type="protein sequence ID" value="GIF56689.1"/>
    <property type="molecule type" value="Genomic_DNA"/>
</dbReference>
<dbReference type="SUPFAM" id="SSF48371">
    <property type="entry name" value="ARM repeat"/>
    <property type="match status" value="1"/>
</dbReference>
<sequence length="400" mass="44343">MELMADDATFPAVDDHLRAVDWQSLHGPYGSASDVPDLLRALRNPDSAARREAERKLEDHLQHQGLVYEPSIAVAPHLIDLLANRNVPDRLVAYRLLRTIVDGVELYESPRRAVVPTLDDLADQRSEWWLARSPEWRRHGGYRRPVTSACHAAAYEAVHAGVPTYLRVLRDRDPELRLGMADLLGRFPQDWSIMSPVLAQQLLVETDLAVATAMCIAVGRAGEPSQGSIVDAVRRWRGNADRVVHRAALIGLVRLLPAPDTALLAELSDCLLDPEQKEWQSLADTMANAAAWAFSGITGESVPQLADLLLDRMRVPDPDRADFLALRLLLGLTFPDGPLPDGAAFTDLSEPQQEIVRVVLHSNMLKQGMMIQRAIGECNLPNTEEALAAWYAGRRPFPDD</sequence>
<dbReference type="Proteomes" id="UP000624325">
    <property type="component" value="Unassembled WGS sequence"/>
</dbReference>
<name>A0ABQ4C1N6_9ACTN</name>
<accession>A0ABQ4C1N6</accession>
<protein>
    <recommendedName>
        <fullName evidence="3">HEAT repeat domain-containing protein</fullName>
    </recommendedName>
</protein>
<organism evidence="1 2">
    <name type="scientific">Asanoa iriomotensis</name>
    <dbReference type="NCBI Taxonomy" id="234613"/>
    <lineage>
        <taxon>Bacteria</taxon>
        <taxon>Bacillati</taxon>
        <taxon>Actinomycetota</taxon>
        <taxon>Actinomycetes</taxon>
        <taxon>Micromonosporales</taxon>
        <taxon>Micromonosporaceae</taxon>
        <taxon>Asanoa</taxon>
    </lineage>
</organism>
<evidence type="ECO:0000313" key="2">
    <source>
        <dbReference type="Proteomes" id="UP000624325"/>
    </source>
</evidence>
<evidence type="ECO:0008006" key="3">
    <source>
        <dbReference type="Google" id="ProtNLM"/>
    </source>
</evidence>
<proteinExistence type="predicted"/>
<evidence type="ECO:0000313" key="1">
    <source>
        <dbReference type="EMBL" id="GIF56689.1"/>
    </source>
</evidence>